<evidence type="ECO:0000256" key="6">
    <source>
        <dbReference type="ARBA" id="ARBA00022737"/>
    </source>
</evidence>
<evidence type="ECO:0000313" key="11">
    <source>
        <dbReference type="Proteomes" id="UP001374579"/>
    </source>
</evidence>
<dbReference type="InterPro" id="IPR050158">
    <property type="entry name" value="Ubiquitin_ubiquitin-like"/>
</dbReference>
<evidence type="ECO:0000256" key="2">
    <source>
        <dbReference type="ARBA" id="ARBA00004496"/>
    </source>
</evidence>
<evidence type="ECO:0000256" key="1">
    <source>
        <dbReference type="ARBA" id="ARBA00004123"/>
    </source>
</evidence>
<evidence type="ECO:0000259" key="9">
    <source>
        <dbReference type="PROSITE" id="PS50053"/>
    </source>
</evidence>
<feature type="domain" description="Ubiquitin-like" evidence="9">
    <location>
        <begin position="1"/>
        <end position="73"/>
    </location>
</feature>
<evidence type="ECO:0000256" key="8">
    <source>
        <dbReference type="ARBA" id="ARBA00023242"/>
    </source>
</evidence>
<reference evidence="10 11" key="1">
    <citation type="submission" date="2024-02" db="EMBL/GenBank/DDBJ databases">
        <title>Chromosome-scale genome assembly of the rough periwinkle Littorina saxatilis.</title>
        <authorList>
            <person name="De Jode A."/>
            <person name="Faria R."/>
            <person name="Formenti G."/>
            <person name="Sims Y."/>
            <person name="Smith T.P."/>
            <person name="Tracey A."/>
            <person name="Wood J.M.D."/>
            <person name="Zagrodzka Z.B."/>
            <person name="Johannesson K."/>
            <person name="Butlin R.K."/>
            <person name="Leder E.H."/>
        </authorList>
    </citation>
    <scope>NUCLEOTIDE SEQUENCE [LARGE SCALE GENOMIC DNA]</scope>
    <source>
        <strain evidence="10">Snail1</strain>
        <tissue evidence="10">Muscle</tissue>
    </source>
</reference>
<keyword evidence="7" id="KW-0832">Ubl conjugation</keyword>
<dbReference type="GO" id="GO:0005634">
    <property type="term" value="C:nucleus"/>
    <property type="evidence" value="ECO:0007669"/>
    <property type="project" value="UniProtKB-SubCell"/>
</dbReference>
<dbReference type="InterPro" id="IPR029071">
    <property type="entry name" value="Ubiquitin-like_domsf"/>
</dbReference>
<evidence type="ECO:0000256" key="3">
    <source>
        <dbReference type="ARBA" id="ARBA00008430"/>
    </source>
</evidence>
<dbReference type="CDD" id="cd17039">
    <property type="entry name" value="Ubl_ubiquitin_like"/>
    <property type="match status" value="1"/>
</dbReference>
<dbReference type="Gene3D" id="3.10.20.90">
    <property type="entry name" value="Phosphatidylinositol 3-kinase Catalytic Subunit, Chain A, domain 1"/>
    <property type="match status" value="7"/>
</dbReference>
<accession>A0AAN9BNL9</accession>
<dbReference type="FunFam" id="3.10.20.90:FF:000469">
    <property type="entry name" value="Polyubiquitin-C"/>
    <property type="match status" value="1"/>
</dbReference>
<feature type="domain" description="Ubiquitin-like" evidence="9">
    <location>
        <begin position="150"/>
        <end position="220"/>
    </location>
</feature>
<evidence type="ECO:0000313" key="10">
    <source>
        <dbReference type="EMBL" id="KAK7108510.1"/>
    </source>
</evidence>
<proteinExistence type="inferred from homology"/>
<feature type="domain" description="Ubiquitin-like" evidence="9">
    <location>
        <begin position="77"/>
        <end position="145"/>
    </location>
</feature>
<protein>
    <recommendedName>
        <fullName evidence="9">Ubiquitin-like domain-containing protein</fullName>
    </recommendedName>
</protein>
<dbReference type="PANTHER" id="PTHR10666">
    <property type="entry name" value="UBIQUITIN"/>
    <property type="match status" value="1"/>
</dbReference>
<feature type="domain" description="Ubiquitin-like" evidence="9">
    <location>
        <begin position="372"/>
        <end position="443"/>
    </location>
</feature>
<evidence type="ECO:0000256" key="7">
    <source>
        <dbReference type="ARBA" id="ARBA00022843"/>
    </source>
</evidence>
<dbReference type="EMBL" id="JBAMIC010000004">
    <property type="protein sequence ID" value="KAK7108510.1"/>
    <property type="molecule type" value="Genomic_DNA"/>
</dbReference>
<dbReference type="AlphaFoldDB" id="A0AAN9BNL9"/>
<keyword evidence="4" id="KW-0963">Cytoplasm</keyword>
<feature type="domain" description="Ubiquitin-like" evidence="9">
    <location>
        <begin position="445"/>
        <end position="520"/>
    </location>
</feature>
<comment type="similarity">
    <text evidence="3">Belongs to the ubiquitin family.</text>
</comment>
<name>A0AAN9BNL9_9CAEN</name>
<dbReference type="Pfam" id="PF00240">
    <property type="entry name" value="ubiquitin"/>
    <property type="match status" value="7"/>
</dbReference>
<dbReference type="SMART" id="SM00213">
    <property type="entry name" value="UBQ"/>
    <property type="match status" value="7"/>
</dbReference>
<feature type="domain" description="Ubiquitin-like" evidence="9">
    <location>
        <begin position="224"/>
        <end position="295"/>
    </location>
</feature>
<dbReference type="GO" id="GO:0005737">
    <property type="term" value="C:cytoplasm"/>
    <property type="evidence" value="ECO:0007669"/>
    <property type="project" value="UniProtKB-SubCell"/>
</dbReference>
<comment type="caution">
    <text evidence="10">The sequence shown here is derived from an EMBL/GenBank/DDBJ whole genome shotgun (WGS) entry which is preliminary data.</text>
</comment>
<keyword evidence="11" id="KW-1185">Reference proteome</keyword>
<organism evidence="10 11">
    <name type="scientific">Littorina saxatilis</name>
    <dbReference type="NCBI Taxonomy" id="31220"/>
    <lineage>
        <taxon>Eukaryota</taxon>
        <taxon>Metazoa</taxon>
        <taxon>Spiralia</taxon>
        <taxon>Lophotrochozoa</taxon>
        <taxon>Mollusca</taxon>
        <taxon>Gastropoda</taxon>
        <taxon>Caenogastropoda</taxon>
        <taxon>Littorinimorpha</taxon>
        <taxon>Littorinoidea</taxon>
        <taxon>Littorinidae</taxon>
        <taxon>Littorina</taxon>
    </lineage>
</organism>
<dbReference type="PROSITE" id="PS50053">
    <property type="entry name" value="UBIQUITIN_2"/>
    <property type="match status" value="7"/>
</dbReference>
<dbReference type="SUPFAM" id="SSF54236">
    <property type="entry name" value="Ubiquitin-like"/>
    <property type="match status" value="7"/>
</dbReference>
<keyword evidence="6" id="KW-0677">Repeat</keyword>
<evidence type="ECO:0000256" key="5">
    <source>
        <dbReference type="ARBA" id="ARBA00022499"/>
    </source>
</evidence>
<dbReference type="Proteomes" id="UP001374579">
    <property type="component" value="Unassembled WGS sequence"/>
</dbReference>
<dbReference type="PRINTS" id="PR00348">
    <property type="entry name" value="UBIQUITIN"/>
</dbReference>
<gene>
    <name evidence="10" type="ORF">V1264_016245</name>
</gene>
<keyword evidence="8" id="KW-0539">Nucleus</keyword>
<dbReference type="InterPro" id="IPR000626">
    <property type="entry name" value="Ubiquitin-like_dom"/>
</dbReference>
<keyword evidence="5" id="KW-1017">Isopeptide bond</keyword>
<dbReference type="InterPro" id="IPR019956">
    <property type="entry name" value="Ubiquitin_dom"/>
</dbReference>
<feature type="domain" description="Ubiquitin-like" evidence="9">
    <location>
        <begin position="297"/>
        <end position="369"/>
    </location>
</feature>
<sequence length="522" mass="59107">MQIFVKTLTGRTLTLQVDSQDTIAKVKSLIEEQEPGFYQHQQKLLLGRSQLDDDWRLHNGDVQEGCTLYLLLRTIPMRVFVKTLQDKTVTLETNPPETVDNVLAKLEEQEGIEACRHRLKFGSKLLNAGCTLLQQHIQHKSTLTLCPRILPITIRRQTGRAMLIEVNLSDTVARVKQKIREQEGIPAEQQTLKLHAKDLMDHLTVCDYNITEGCSLDMILCPVTQVFLKTLGGTTVSLETKPSDTVGNILAKVAEKERYPLQHYYLECEAKKLDTRQTLAEQNVPNKATLYLCLRPIPITVRRQPTGRAILVEVKISDTVASVKQKIREQEGIPAEQQTLKLHAKDLMDHLTVCDYNITEGCSLDMILRPVTQVFVKTPRGKTVGLETQPSDTVGNILVQCAEKERYPLQHYYLQIDARKLDTGLTLLEQNVPNKATLQLCLRLFPITVRQRTGQAILMHVNLSDTIASVKQKIYEEAGILAEQQTLKLHAKDLMDHLTVCDYNITEGCSLDMILRHGQGRR</sequence>
<comment type="subcellular location">
    <subcellularLocation>
        <location evidence="2">Cytoplasm</location>
    </subcellularLocation>
    <subcellularLocation>
        <location evidence="1">Nucleus</location>
    </subcellularLocation>
</comment>
<evidence type="ECO:0000256" key="4">
    <source>
        <dbReference type="ARBA" id="ARBA00022490"/>
    </source>
</evidence>